<dbReference type="Gene3D" id="1.10.1740.10">
    <property type="match status" value="1"/>
</dbReference>
<dbReference type="EMBL" id="JAIKTU010000001">
    <property type="protein sequence ID" value="MBY0753948.1"/>
    <property type="molecule type" value="Genomic_DNA"/>
</dbReference>
<proteinExistence type="predicted"/>
<dbReference type="Pfam" id="PF04542">
    <property type="entry name" value="Sigma70_r2"/>
    <property type="match status" value="1"/>
</dbReference>
<keyword evidence="3" id="KW-1185">Reference proteome</keyword>
<dbReference type="InterPro" id="IPR007627">
    <property type="entry name" value="RNA_pol_sigma70_r2"/>
</dbReference>
<dbReference type="Proteomes" id="UP001299068">
    <property type="component" value="Unassembled WGS sequence"/>
</dbReference>
<dbReference type="NCBIfam" id="TIGR02937">
    <property type="entry name" value="sigma70-ECF"/>
    <property type="match status" value="1"/>
</dbReference>
<sequence>MCDSTLINLAKENNSKAKEELIIKYSPLIKNQIKKYTFIDCYEKEDLMQYGILSILKAIDTFNPNKSSSFSSYVKWAITNNFAYLCRQNNINKKASSLNNKIDEGIEIMEFLVEKVTTEDIILNKYEDNKIKKAVNLLSDEYKHLFNFLMYSGVKCPLKRYSEKYNIDYAKCLYRKKKLADNLKVILFNL</sequence>
<protein>
    <submittedName>
        <fullName evidence="2">Sigma-70 family RNA polymerase sigma factor</fullName>
    </submittedName>
</protein>
<gene>
    <name evidence="2" type="ORF">K5V21_00630</name>
</gene>
<evidence type="ECO:0000313" key="3">
    <source>
        <dbReference type="Proteomes" id="UP001299068"/>
    </source>
</evidence>
<reference evidence="2 3" key="1">
    <citation type="journal article" date="2021" name="Cell Host Microbe">
        <title>in vivo commensal control of Clostridioides difficile virulence.</title>
        <authorList>
            <person name="Girinathan B.P."/>
            <person name="Dibenedetto N."/>
            <person name="Worley J.N."/>
            <person name="Peltier J."/>
            <person name="Arrieta-Ortiz M.L."/>
            <person name="Rupa Christinal Immanuel S."/>
            <person name="Lavin R."/>
            <person name="Delaney M.L."/>
            <person name="Cummins C."/>
            <person name="Hoffmann M."/>
            <person name="Luo Y."/>
            <person name="Gonzalez-Escalona N."/>
            <person name="Allard M."/>
            <person name="Onderdonk A.B."/>
            <person name="Gerber G.K."/>
            <person name="Sonenshein A.L."/>
            <person name="Baliga N."/>
            <person name="Dupuy B."/>
            <person name="Bry L."/>
        </authorList>
    </citation>
    <scope>NUCLEOTIDE SEQUENCE [LARGE SCALE GENOMIC DNA]</scope>
    <source>
        <strain evidence="2 3">DSM 599</strain>
    </source>
</reference>
<feature type="domain" description="RNA polymerase sigma-70 region 2" evidence="1">
    <location>
        <begin position="22"/>
        <end position="89"/>
    </location>
</feature>
<dbReference type="RefSeq" id="WP_221858303.1">
    <property type="nucleotide sequence ID" value="NZ_JAIKTU010000001.1"/>
</dbReference>
<accession>A0ABS7KTN2</accession>
<dbReference type="InterPro" id="IPR014284">
    <property type="entry name" value="RNA_pol_sigma-70_dom"/>
</dbReference>
<dbReference type="InterPro" id="IPR013325">
    <property type="entry name" value="RNA_pol_sigma_r2"/>
</dbReference>
<comment type="caution">
    <text evidence="2">The sequence shown here is derived from an EMBL/GenBank/DDBJ whole genome shotgun (WGS) entry which is preliminary data.</text>
</comment>
<dbReference type="SUPFAM" id="SSF88946">
    <property type="entry name" value="Sigma2 domain of RNA polymerase sigma factors"/>
    <property type="match status" value="1"/>
</dbReference>
<evidence type="ECO:0000313" key="2">
    <source>
        <dbReference type="EMBL" id="MBY0753948.1"/>
    </source>
</evidence>
<evidence type="ECO:0000259" key="1">
    <source>
        <dbReference type="Pfam" id="PF04542"/>
    </source>
</evidence>
<name>A0ABS7KTN2_CLOSR</name>
<organism evidence="2 3">
    <name type="scientific">Clostridium sardiniense</name>
    <name type="common">Clostridium absonum</name>
    <dbReference type="NCBI Taxonomy" id="29369"/>
    <lineage>
        <taxon>Bacteria</taxon>
        <taxon>Bacillati</taxon>
        <taxon>Bacillota</taxon>
        <taxon>Clostridia</taxon>
        <taxon>Eubacteriales</taxon>
        <taxon>Clostridiaceae</taxon>
        <taxon>Clostridium</taxon>
    </lineage>
</organism>